<proteinExistence type="predicted"/>
<protein>
    <submittedName>
        <fullName evidence="3">Uncharacterized protein</fullName>
    </submittedName>
</protein>
<evidence type="ECO:0000256" key="1">
    <source>
        <dbReference type="SAM" id="MobiDB-lite"/>
    </source>
</evidence>
<organism evidence="3 4">
    <name type="scientific">Orbilia brochopaga</name>
    <dbReference type="NCBI Taxonomy" id="3140254"/>
    <lineage>
        <taxon>Eukaryota</taxon>
        <taxon>Fungi</taxon>
        <taxon>Dikarya</taxon>
        <taxon>Ascomycota</taxon>
        <taxon>Pezizomycotina</taxon>
        <taxon>Orbiliomycetes</taxon>
        <taxon>Orbiliales</taxon>
        <taxon>Orbiliaceae</taxon>
        <taxon>Orbilia</taxon>
    </lineage>
</organism>
<keyword evidence="2" id="KW-1133">Transmembrane helix</keyword>
<dbReference type="EMBL" id="JAVHNQ010000007">
    <property type="protein sequence ID" value="KAK6341150.1"/>
    <property type="molecule type" value="Genomic_DNA"/>
</dbReference>
<reference evidence="3 4" key="1">
    <citation type="submission" date="2019-10" db="EMBL/GenBank/DDBJ databases">
        <authorList>
            <person name="Palmer J.M."/>
        </authorList>
    </citation>
    <scope>NUCLEOTIDE SEQUENCE [LARGE SCALE GENOMIC DNA]</scope>
    <source>
        <strain evidence="3 4">TWF696</strain>
    </source>
</reference>
<dbReference type="Proteomes" id="UP001375240">
    <property type="component" value="Unassembled WGS sequence"/>
</dbReference>
<sequence>MDPFLLLAWLRYIVVRLFIFCGIITIVPILLLFLLESLVYLFRLLQDYLPSSLANRAPTRQPTAALAGLASTASSDANTNIDPASASGITGAGGFPVLRNTDGKNREGVVAN</sequence>
<dbReference type="AlphaFoldDB" id="A0AAV9UF77"/>
<evidence type="ECO:0000313" key="4">
    <source>
        <dbReference type="Proteomes" id="UP001375240"/>
    </source>
</evidence>
<keyword evidence="2" id="KW-0812">Transmembrane</keyword>
<feature type="region of interest" description="Disordered" evidence="1">
    <location>
        <begin position="84"/>
        <end position="112"/>
    </location>
</feature>
<comment type="caution">
    <text evidence="3">The sequence shown here is derived from an EMBL/GenBank/DDBJ whole genome shotgun (WGS) entry which is preliminary data.</text>
</comment>
<name>A0AAV9UF77_9PEZI</name>
<keyword evidence="4" id="KW-1185">Reference proteome</keyword>
<feature type="transmembrane region" description="Helical" evidence="2">
    <location>
        <begin position="12"/>
        <end position="35"/>
    </location>
</feature>
<evidence type="ECO:0000256" key="2">
    <source>
        <dbReference type="SAM" id="Phobius"/>
    </source>
</evidence>
<accession>A0AAV9UF77</accession>
<keyword evidence="2" id="KW-0472">Membrane</keyword>
<gene>
    <name evidence="3" type="ORF">TWF696_008237</name>
</gene>
<feature type="compositionally biased region" description="Basic and acidic residues" evidence="1">
    <location>
        <begin position="101"/>
        <end position="112"/>
    </location>
</feature>
<evidence type="ECO:0000313" key="3">
    <source>
        <dbReference type="EMBL" id="KAK6341150.1"/>
    </source>
</evidence>